<dbReference type="Proteomes" id="UP000654913">
    <property type="component" value="Chromosome 6"/>
</dbReference>
<organism evidence="2 3">
    <name type="scientific">Aspergillus puulaauensis</name>
    <dbReference type="NCBI Taxonomy" id="1220207"/>
    <lineage>
        <taxon>Eukaryota</taxon>
        <taxon>Fungi</taxon>
        <taxon>Dikarya</taxon>
        <taxon>Ascomycota</taxon>
        <taxon>Pezizomycotina</taxon>
        <taxon>Eurotiomycetes</taxon>
        <taxon>Eurotiomycetidae</taxon>
        <taxon>Eurotiales</taxon>
        <taxon>Aspergillaceae</taxon>
        <taxon>Aspergillus</taxon>
    </lineage>
</organism>
<name>A0A7R7XVP2_9EURO</name>
<dbReference type="RefSeq" id="XP_041560463.1">
    <property type="nucleotide sequence ID" value="XM_041694654.1"/>
</dbReference>
<evidence type="ECO:0000313" key="2">
    <source>
        <dbReference type="EMBL" id="BCS28277.1"/>
    </source>
</evidence>
<dbReference type="EMBL" id="AP024448">
    <property type="protein sequence ID" value="BCS28277.1"/>
    <property type="molecule type" value="Genomic_DNA"/>
</dbReference>
<protein>
    <recommendedName>
        <fullName evidence="1">DUF7730 domain-containing protein</fullName>
    </recommendedName>
</protein>
<dbReference type="PANTHER" id="PTHR38790">
    <property type="entry name" value="2EXR DOMAIN-CONTAINING PROTEIN-RELATED"/>
    <property type="match status" value="1"/>
</dbReference>
<reference evidence="2" key="1">
    <citation type="submission" date="2021-01" db="EMBL/GenBank/DDBJ databases">
        <authorList>
            <consortium name="Aspergillus puulaauensis MK2 genome sequencing consortium"/>
            <person name="Kazuki M."/>
            <person name="Futagami T."/>
        </authorList>
    </citation>
    <scope>NUCLEOTIDE SEQUENCE</scope>
    <source>
        <strain evidence="2">MK2</strain>
    </source>
</reference>
<dbReference type="Pfam" id="PF24864">
    <property type="entry name" value="DUF7730"/>
    <property type="match status" value="1"/>
</dbReference>
<sequence>MVDQNESAFLAKLPVEVRCRIYELVFGDKIIVFKGNSEPKFGHCLCPVRGQKWHWLSWDKPPAISCRCICHENDGRTLRLPLLLACRQIFSESVHILWSQNPIHVQLVTGPLDFGLFSDLRSTIPSANFHAVRSLEISVLHPLVRRRPQTLDDEWFSGWTSTWDVIKGMNGLVNIQAWIKMDQELGEDYMTAEQEAMLFAPLMGLDWLRDFKVEVTWPANEGSESFLRGAPFDLARNNDPIPGKPVWVEVHEYPARLRTRAVA</sequence>
<gene>
    <name evidence="2" type="ORF">APUU_61325A</name>
</gene>
<keyword evidence="3" id="KW-1185">Reference proteome</keyword>
<dbReference type="KEGG" id="apuu:APUU_61325A"/>
<dbReference type="GeneID" id="64978274"/>
<evidence type="ECO:0000313" key="3">
    <source>
        <dbReference type="Proteomes" id="UP000654913"/>
    </source>
</evidence>
<feature type="domain" description="DUF7730" evidence="1">
    <location>
        <begin position="3"/>
        <end position="220"/>
    </location>
</feature>
<dbReference type="OrthoDB" id="4757095at2759"/>
<dbReference type="AlphaFoldDB" id="A0A7R7XVP2"/>
<dbReference type="InterPro" id="IPR056632">
    <property type="entry name" value="DUF7730"/>
</dbReference>
<proteinExistence type="predicted"/>
<accession>A0A7R7XVP2</accession>
<reference evidence="2" key="2">
    <citation type="submission" date="2021-02" db="EMBL/GenBank/DDBJ databases">
        <title>Aspergillus puulaauensis MK2 genome sequence.</title>
        <authorList>
            <person name="Futagami T."/>
            <person name="Mori K."/>
            <person name="Kadooka C."/>
            <person name="Tanaka T."/>
        </authorList>
    </citation>
    <scope>NUCLEOTIDE SEQUENCE</scope>
    <source>
        <strain evidence="2">MK2</strain>
    </source>
</reference>
<evidence type="ECO:0000259" key="1">
    <source>
        <dbReference type="Pfam" id="PF24864"/>
    </source>
</evidence>